<reference evidence="1" key="1">
    <citation type="journal article" date="2021" name="Proc. Natl. Acad. Sci. U.S.A.">
        <title>A Catalog of Tens of Thousands of Viruses from Human Metagenomes Reveals Hidden Associations with Chronic Diseases.</title>
        <authorList>
            <person name="Tisza M.J."/>
            <person name="Buck C.B."/>
        </authorList>
    </citation>
    <scope>NUCLEOTIDE SEQUENCE</scope>
    <source>
        <strain evidence="1">CtdWz11</strain>
    </source>
</reference>
<evidence type="ECO:0000313" key="1">
    <source>
        <dbReference type="EMBL" id="DAD96536.1"/>
    </source>
</evidence>
<name>A0A8S5NQN8_9CAUD</name>
<sequence>MTEKELERDAAFKAKLPELVAVVKELHDLAKLSFPNGNPYIGSRFGTYGDIYAEIKEVCKYFGVDF</sequence>
<keyword evidence="1" id="KW-0413">Isomerase</keyword>
<organism evidence="1">
    <name type="scientific">Myoviridae sp. ctdWz11</name>
    <dbReference type="NCBI Taxonomy" id="2826671"/>
    <lineage>
        <taxon>Viruses</taxon>
        <taxon>Duplodnaviria</taxon>
        <taxon>Heunggongvirae</taxon>
        <taxon>Uroviricota</taxon>
        <taxon>Caudoviricetes</taxon>
    </lineage>
</organism>
<accession>A0A8S5NQN8</accession>
<protein>
    <submittedName>
        <fullName evidence="1">L-arabinose isomerase C-terminal domain</fullName>
    </submittedName>
</protein>
<dbReference type="EMBL" id="BK015218">
    <property type="protein sequence ID" value="DAD96536.1"/>
    <property type="molecule type" value="Genomic_DNA"/>
</dbReference>
<dbReference type="GO" id="GO:0016853">
    <property type="term" value="F:isomerase activity"/>
    <property type="evidence" value="ECO:0007669"/>
    <property type="project" value="UniProtKB-KW"/>
</dbReference>
<proteinExistence type="predicted"/>